<keyword evidence="6" id="KW-0406">Ion transport</keyword>
<comment type="subcellular location">
    <subcellularLocation>
        <location evidence="1">Membrane</location>
        <topology evidence="1">Multi-pass membrane protein</topology>
    </subcellularLocation>
</comment>
<dbReference type="GO" id="GO:0034220">
    <property type="term" value="P:monoatomic ion transmembrane transport"/>
    <property type="evidence" value="ECO:0007669"/>
    <property type="project" value="UniProtKB-KW"/>
</dbReference>
<sequence>MWIVSKDAPRRAIHAVKVGLALTLVSMLYLLEPLFEGISQNAIWPVMTVVVVLEFTVGVTLCKGLNRGLGTILAGSLAYLIEFIAEATGHVGCAISSVCAVFIIGMELFPSQSSVSLVSFGSCDFKWATTYLRFLSYVKKNYDYRVVIFLLTFNLITVSNFRVSNVMKIEHDGGGWVSYDMRVCRKEISFIFIF</sequence>
<protein>
    <submittedName>
        <fullName evidence="10">Uncharacterized protein</fullName>
    </submittedName>
</protein>
<dbReference type="PANTHER" id="PTHR31086">
    <property type="entry name" value="ALUMINUM-ACTIVATED MALATE TRANSPORTER 10"/>
    <property type="match status" value="1"/>
</dbReference>
<accession>A0AAV2E5J6</accession>
<evidence type="ECO:0000256" key="9">
    <source>
        <dbReference type="SAM" id="Phobius"/>
    </source>
</evidence>
<keyword evidence="11" id="KW-1185">Reference proteome</keyword>
<organism evidence="10 11">
    <name type="scientific">Linum trigynum</name>
    <dbReference type="NCBI Taxonomy" id="586398"/>
    <lineage>
        <taxon>Eukaryota</taxon>
        <taxon>Viridiplantae</taxon>
        <taxon>Streptophyta</taxon>
        <taxon>Embryophyta</taxon>
        <taxon>Tracheophyta</taxon>
        <taxon>Spermatophyta</taxon>
        <taxon>Magnoliopsida</taxon>
        <taxon>eudicotyledons</taxon>
        <taxon>Gunneridae</taxon>
        <taxon>Pentapetalae</taxon>
        <taxon>rosids</taxon>
        <taxon>fabids</taxon>
        <taxon>Malpighiales</taxon>
        <taxon>Linaceae</taxon>
        <taxon>Linum</taxon>
    </lineage>
</organism>
<evidence type="ECO:0000313" key="10">
    <source>
        <dbReference type="EMBL" id="CAL1381186.1"/>
    </source>
</evidence>
<evidence type="ECO:0000256" key="4">
    <source>
        <dbReference type="ARBA" id="ARBA00022692"/>
    </source>
</evidence>
<evidence type="ECO:0000256" key="5">
    <source>
        <dbReference type="ARBA" id="ARBA00022989"/>
    </source>
</evidence>
<dbReference type="GO" id="GO:0015743">
    <property type="term" value="P:malate transport"/>
    <property type="evidence" value="ECO:0007669"/>
    <property type="project" value="InterPro"/>
</dbReference>
<dbReference type="InterPro" id="IPR020966">
    <property type="entry name" value="ALMT"/>
</dbReference>
<evidence type="ECO:0000256" key="8">
    <source>
        <dbReference type="ARBA" id="ARBA00023303"/>
    </source>
</evidence>
<dbReference type="Pfam" id="PF11744">
    <property type="entry name" value="ALMT"/>
    <property type="match status" value="2"/>
</dbReference>
<evidence type="ECO:0000256" key="3">
    <source>
        <dbReference type="ARBA" id="ARBA00022448"/>
    </source>
</evidence>
<keyword evidence="3" id="KW-0813">Transport</keyword>
<name>A0AAV2E5J6_9ROSI</name>
<keyword evidence="4 9" id="KW-0812">Transmembrane</keyword>
<evidence type="ECO:0000256" key="2">
    <source>
        <dbReference type="ARBA" id="ARBA00007079"/>
    </source>
</evidence>
<keyword evidence="5 9" id="KW-1133">Transmembrane helix</keyword>
<evidence type="ECO:0000256" key="7">
    <source>
        <dbReference type="ARBA" id="ARBA00023136"/>
    </source>
</evidence>
<reference evidence="10 11" key="1">
    <citation type="submission" date="2024-04" db="EMBL/GenBank/DDBJ databases">
        <authorList>
            <person name="Fracassetti M."/>
        </authorList>
    </citation>
    <scope>NUCLEOTIDE SEQUENCE [LARGE SCALE GENOMIC DNA]</scope>
</reference>
<dbReference type="AlphaFoldDB" id="A0AAV2E5J6"/>
<keyword evidence="7 9" id="KW-0472">Membrane</keyword>
<feature type="transmembrane region" description="Helical" evidence="9">
    <location>
        <begin position="43"/>
        <end position="65"/>
    </location>
</feature>
<evidence type="ECO:0000256" key="1">
    <source>
        <dbReference type="ARBA" id="ARBA00004141"/>
    </source>
</evidence>
<evidence type="ECO:0000313" key="11">
    <source>
        <dbReference type="Proteomes" id="UP001497516"/>
    </source>
</evidence>
<evidence type="ECO:0000256" key="6">
    <source>
        <dbReference type="ARBA" id="ARBA00023065"/>
    </source>
</evidence>
<keyword evidence="8" id="KW-0407">Ion channel</keyword>
<dbReference type="EMBL" id="OZ034817">
    <property type="protein sequence ID" value="CAL1381186.1"/>
    <property type="molecule type" value="Genomic_DNA"/>
</dbReference>
<dbReference type="Proteomes" id="UP001497516">
    <property type="component" value="Chromosome 4"/>
</dbReference>
<feature type="transmembrane region" description="Helical" evidence="9">
    <location>
        <begin position="142"/>
        <end position="161"/>
    </location>
</feature>
<proteinExistence type="inferred from homology"/>
<gene>
    <name evidence="10" type="ORF">LTRI10_LOCUS22584</name>
</gene>
<dbReference type="GO" id="GO:0016020">
    <property type="term" value="C:membrane"/>
    <property type="evidence" value="ECO:0007669"/>
    <property type="project" value="UniProtKB-SubCell"/>
</dbReference>
<feature type="transmembrane region" description="Helical" evidence="9">
    <location>
        <begin position="77"/>
        <end position="104"/>
    </location>
</feature>
<comment type="similarity">
    <text evidence="2">Belongs to the aromatic acid exporter (TC 2.A.85) family.</text>
</comment>
<feature type="transmembrane region" description="Helical" evidence="9">
    <location>
        <begin position="12"/>
        <end position="31"/>
    </location>
</feature>